<dbReference type="Proteomes" id="UP000536262">
    <property type="component" value="Unassembled WGS sequence"/>
</dbReference>
<sequence length="161" mass="17557">MKRRIDLALIVAAMLFSTGCVQQIPIQTQFNNAEHEFANKPGKATISGQAFMRRNDGVVVYAAGSPVYLTPQTSYTMEAFNRSASATGPVVFTNPDARLKDYTRVTQANGEGRFTFAGVPDGPFIVATTVHWMAGDMRQGGDLTKLFVVTHGQGHDIIMTR</sequence>
<comment type="caution">
    <text evidence="2">The sequence shown here is derived from an EMBL/GenBank/DDBJ whole genome shotgun (WGS) entry which is preliminary data.</text>
</comment>
<evidence type="ECO:0000313" key="3">
    <source>
        <dbReference type="Proteomes" id="UP000536262"/>
    </source>
</evidence>
<dbReference type="PROSITE" id="PS51257">
    <property type="entry name" value="PROKAR_LIPOPROTEIN"/>
    <property type="match status" value="1"/>
</dbReference>
<dbReference type="RefSeq" id="WP_184700020.1">
    <property type="nucleotide sequence ID" value="NZ_BAABEG010000001.1"/>
</dbReference>
<keyword evidence="1" id="KW-0732">Signal</keyword>
<proteinExistence type="predicted"/>
<evidence type="ECO:0000256" key="1">
    <source>
        <dbReference type="SAM" id="SignalP"/>
    </source>
</evidence>
<evidence type="ECO:0000313" key="2">
    <source>
        <dbReference type="EMBL" id="MBB6355540.1"/>
    </source>
</evidence>
<protein>
    <recommendedName>
        <fullName evidence="4">Carboxypeptidase regulatory-like domain-containing protein</fullName>
    </recommendedName>
</protein>
<organism evidence="2 3">
    <name type="scientific">Aminobacter aganoensis</name>
    <dbReference type="NCBI Taxonomy" id="83264"/>
    <lineage>
        <taxon>Bacteria</taxon>
        <taxon>Pseudomonadati</taxon>
        <taxon>Pseudomonadota</taxon>
        <taxon>Alphaproteobacteria</taxon>
        <taxon>Hyphomicrobiales</taxon>
        <taxon>Phyllobacteriaceae</taxon>
        <taxon>Aminobacter</taxon>
    </lineage>
</organism>
<dbReference type="EMBL" id="JACHOU010000008">
    <property type="protein sequence ID" value="MBB6355540.1"/>
    <property type="molecule type" value="Genomic_DNA"/>
</dbReference>
<evidence type="ECO:0008006" key="4">
    <source>
        <dbReference type="Google" id="ProtNLM"/>
    </source>
</evidence>
<feature type="signal peptide" evidence="1">
    <location>
        <begin position="1"/>
        <end position="22"/>
    </location>
</feature>
<name>A0A7X0F9M6_9HYPH</name>
<feature type="chain" id="PRO_5030943124" description="Carboxypeptidase regulatory-like domain-containing protein" evidence="1">
    <location>
        <begin position="23"/>
        <end position="161"/>
    </location>
</feature>
<accession>A0A7X0F9M6</accession>
<reference evidence="2 3" key="1">
    <citation type="submission" date="2020-08" db="EMBL/GenBank/DDBJ databases">
        <title>Genomic Encyclopedia of Type Strains, Phase IV (KMG-IV): sequencing the most valuable type-strain genomes for metagenomic binning, comparative biology and taxonomic classification.</title>
        <authorList>
            <person name="Goeker M."/>
        </authorList>
    </citation>
    <scope>NUCLEOTIDE SEQUENCE [LARGE SCALE GENOMIC DNA]</scope>
    <source>
        <strain evidence="2 3">DSM 7051</strain>
    </source>
</reference>
<dbReference type="SUPFAM" id="SSF117074">
    <property type="entry name" value="Hypothetical protein PA1324"/>
    <property type="match status" value="1"/>
</dbReference>
<dbReference type="AlphaFoldDB" id="A0A7X0F9M6"/>
<keyword evidence="3" id="KW-1185">Reference proteome</keyword>
<gene>
    <name evidence="2" type="ORF">GGR00_003344</name>
</gene>